<dbReference type="PANTHER" id="PTHR24211">
    <property type="entry name" value="LIM DOMAIN-CONTAINING PROTEIN"/>
    <property type="match status" value="1"/>
</dbReference>
<sequence length="66" mass="7459">MQPDDLAVLAPKFDANACWHPACFSCSYCGELLVDLTYCIRDGKLFCERHYAELNKPRCAACDEEP</sequence>
<dbReference type="Proteomes" id="UP000887565">
    <property type="component" value="Unplaced"/>
</dbReference>
<evidence type="ECO:0000313" key="7">
    <source>
        <dbReference type="WBParaSite" id="nRc.2.0.1.t14169-RA"/>
    </source>
</evidence>
<dbReference type="WBParaSite" id="nRc.2.0.1.t14169-RA">
    <property type="protein sequence ID" value="nRc.2.0.1.t14169-RA"/>
    <property type="gene ID" value="nRc.2.0.1.g14169"/>
</dbReference>
<protein>
    <submittedName>
        <fullName evidence="7">LIM zinc-binding domain-containing protein</fullName>
    </submittedName>
</protein>
<evidence type="ECO:0000313" key="6">
    <source>
        <dbReference type="Proteomes" id="UP000887565"/>
    </source>
</evidence>
<evidence type="ECO:0000256" key="3">
    <source>
        <dbReference type="ARBA" id="ARBA00023038"/>
    </source>
</evidence>
<dbReference type="InterPro" id="IPR047120">
    <property type="entry name" value="Pk/Esn/Tes"/>
</dbReference>
<accession>A0A915IJX7</accession>
<evidence type="ECO:0000259" key="5">
    <source>
        <dbReference type="PROSITE" id="PS50023"/>
    </source>
</evidence>
<dbReference type="GO" id="GO:0046872">
    <property type="term" value="F:metal ion binding"/>
    <property type="evidence" value="ECO:0007669"/>
    <property type="project" value="UniProtKB-KW"/>
</dbReference>
<proteinExistence type="predicted"/>
<dbReference type="AlphaFoldDB" id="A0A915IJX7"/>
<dbReference type="InterPro" id="IPR001781">
    <property type="entry name" value="Znf_LIM"/>
</dbReference>
<keyword evidence="1 4" id="KW-0479">Metal-binding</keyword>
<keyword evidence="6" id="KW-1185">Reference proteome</keyword>
<organism evidence="6 7">
    <name type="scientific">Romanomermis culicivorax</name>
    <name type="common">Nematode worm</name>
    <dbReference type="NCBI Taxonomy" id="13658"/>
    <lineage>
        <taxon>Eukaryota</taxon>
        <taxon>Metazoa</taxon>
        <taxon>Ecdysozoa</taxon>
        <taxon>Nematoda</taxon>
        <taxon>Enoplea</taxon>
        <taxon>Dorylaimia</taxon>
        <taxon>Mermithida</taxon>
        <taxon>Mermithoidea</taxon>
        <taxon>Mermithidae</taxon>
        <taxon>Romanomermis</taxon>
    </lineage>
</organism>
<dbReference type="PROSITE" id="PS50023">
    <property type="entry name" value="LIM_DOMAIN_2"/>
    <property type="match status" value="1"/>
</dbReference>
<dbReference type="PANTHER" id="PTHR24211:SF37">
    <property type="entry name" value="PROTEIN ESPINAS-LIKE PROTEIN"/>
    <property type="match status" value="1"/>
</dbReference>
<dbReference type="SMART" id="SM00132">
    <property type="entry name" value="LIM"/>
    <property type="match status" value="1"/>
</dbReference>
<evidence type="ECO:0000256" key="1">
    <source>
        <dbReference type="ARBA" id="ARBA00022723"/>
    </source>
</evidence>
<feature type="domain" description="LIM zinc-binding" evidence="5">
    <location>
        <begin position="1"/>
        <end position="57"/>
    </location>
</feature>
<keyword evidence="3 4" id="KW-0440">LIM domain</keyword>
<keyword evidence="2 4" id="KW-0862">Zinc</keyword>
<evidence type="ECO:0000256" key="2">
    <source>
        <dbReference type="ARBA" id="ARBA00022833"/>
    </source>
</evidence>
<evidence type="ECO:0000256" key="4">
    <source>
        <dbReference type="PROSITE-ProRule" id="PRU00125"/>
    </source>
</evidence>
<dbReference type="Pfam" id="PF00412">
    <property type="entry name" value="LIM"/>
    <property type="match status" value="1"/>
</dbReference>
<reference evidence="7" key="1">
    <citation type="submission" date="2022-11" db="UniProtKB">
        <authorList>
            <consortium name="WormBaseParasite"/>
        </authorList>
    </citation>
    <scope>IDENTIFICATION</scope>
</reference>
<dbReference type="SUPFAM" id="SSF57716">
    <property type="entry name" value="Glucocorticoid receptor-like (DNA-binding domain)"/>
    <property type="match status" value="1"/>
</dbReference>
<dbReference type="OMA" id="DANACWH"/>
<dbReference type="Gene3D" id="2.10.110.10">
    <property type="entry name" value="Cysteine Rich Protein"/>
    <property type="match status" value="1"/>
</dbReference>
<name>A0A915IJX7_ROMCU</name>